<feature type="signal peptide" evidence="9">
    <location>
        <begin position="1"/>
        <end position="21"/>
    </location>
</feature>
<keyword evidence="11" id="KW-1185">Reference proteome</keyword>
<evidence type="ECO:0000256" key="8">
    <source>
        <dbReference type="SAM" id="MobiDB-lite"/>
    </source>
</evidence>
<evidence type="ECO:0000256" key="1">
    <source>
        <dbReference type="ARBA" id="ARBA00004635"/>
    </source>
</evidence>
<gene>
    <name evidence="10" type="ORF">GT347_20385</name>
</gene>
<proteinExistence type="predicted"/>
<dbReference type="GO" id="GO:0044659">
    <property type="term" value="P:viral release from host cell by cytolysis"/>
    <property type="evidence" value="ECO:0007669"/>
    <property type="project" value="InterPro"/>
</dbReference>
<keyword evidence="6" id="KW-0578">Host cell lysis by virus</keyword>
<evidence type="ECO:0000313" key="10">
    <source>
        <dbReference type="EMBL" id="QHJ00131.1"/>
    </source>
</evidence>
<keyword evidence="4" id="KW-0204">Cytolysis</keyword>
<keyword evidence="2" id="KW-1188">Viral release from host cell</keyword>
<dbReference type="GO" id="GO:0016020">
    <property type="term" value="C:membrane"/>
    <property type="evidence" value="ECO:0007669"/>
    <property type="project" value="UniProtKB-SubCell"/>
</dbReference>
<evidence type="ECO:0000256" key="3">
    <source>
        <dbReference type="ARBA" id="ARBA00022729"/>
    </source>
</evidence>
<evidence type="ECO:0000256" key="9">
    <source>
        <dbReference type="SAM" id="SignalP"/>
    </source>
</evidence>
<organism evidence="10 11">
    <name type="scientific">Xylophilus rhododendri</name>
    <dbReference type="NCBI Taxonomy" id="2697032"/>
    <lineage>
        <taxon>Bacteria</taxon>
        <taxon>Pseudomonadati</taxon>
        <taxon>Pseudomonadota</taxon>
        <taxon>Betaproteobacteria</taxon>
        <taxon>Burkholderiales</taxon>
        <taxon>Xylophilus</taxon>
    </lineage>
</organism>
<accession>A0A857J7V7</accession>
<dbReference type="EMBL" id="CP047650">
    <property type="protein sequence ID" value="QHJ00131.1"/>
    <property type="molecule type" value="Genomic_DNA"/>
</dbReference>
<protein>
    <submittedName>
        <fullName evidence="10">Uncharacterized protein</fullName>
    </submittedName>
</protein>
<dbReference type="InterPro" id="IPR010346">
    <property type="entry name" value="O-spanin"/>
</dbReference>
<evidence type="ECO:0000256" key="7">
    <source>
        <dbReference type="ARBA" id="ARBA00023288"/>
    </source>
</evidence>
<feature type="region of interest" description="Disordered" evidence="8">
    <location>
        <begin position="41"/>
        <end position="70"/>
    </location>
</feature>
<name>A0A857J7V7_9BURK</name>
<dbReference type="AlphaFoldDB" id="A0A857J7V7"/>
<comment type="subcellular location">
    <subcellularLocation>
        <location evidence="1">Membrane</location>
        <topology evidence="1">Lipid-anchor</topology>
    </subcellularLocation>
</comment>
<keyword evidence="5" id="KW-0472">Membrane</keyword>
<evidence type="ECO:0000256" key="5">
    <source>
        <dbReference type="ARBA" id="ARBA00023136"/>
    </source>
</evidence>
<evidence type="ECO:0000256" key="6">
    <source>
        <dbReference type="ARBA" id="ARBA00023142"/>
    </source>
</evidence>
<dbReference type="Pfam" id="PF06085">
    <property type="entry name" value="Rz1"/>
    <property type="match status" value="1"/>
</dbReference>
<keyword evidence="7" id="KW-0449">Lipoprotein</keyword>
<dbReference type="Proteomes" id="UP000464787">
    <property type="component" value="Chromosome"/>
</dbReference>
<evidence type="ECO:0000256" key="4">
    <source>
        <dbReference type="ARBA" id="ARBA00022852"/>
    </source>
</evidence>
<evidence type="ECO:0000256" key="2">
    <source>
        <dbReference type="ARBA" id="ARBA00022612"/>
    </source>
</evidence>
<dbReference type="KEGG" id="xyk:GT347_20385"/>
<sequence>MQKPKSTLTALLLPLVLSACASSPRDALPVAVTCPRPPAPPAWTMQPPSNSPQLVDSLFSISRPPSLPTK</sequence>
<dbReference type="PROSITE" id="PS51257">
    <property type="entry name" value="PROKAR_LIPOPROTEIN"/>
    <property type="match status" value="1"/>
</dbReference>
<reference evidence="10 11" key="1">
    <citation type="submission" date="2020-01" db="EMBL/GenBank/DDBJ databases">
        <title>Genome sequencing of strain KACC 21265.</title>
        <authorList>
            <person name="Heo J."/>
            <person name="Kim S.-J."/>
            <person name="Kim J.-S."/>
            <person name="Hong S.-B."/>
            <person name="Kwon S.-W."/>
        </authorList>
    </citation>
    <scope>NUCLEOTIDE SEQUENCE [LARGE SCALE GENOMIC DNA]</scope>
    <source>
        <strain evidence="10 11">KACC 21265</strain>
    </source>
</reference>
<evidence type="ECO:0000313" key="11">
    <source>
        <dbReference type="Proteomes" id="UP000464787"/>
    </source>
</evidence>
<feature type="chain" id="PRO_5032385555" evidence="9">
    <location>
        <begin position="22"/>
        <end position="70"/>
    </location>
</feature>
<keyword evidence="3 9" id="KW-0732">Signal</keyword>